<evidence type="ECO:0000313" key="1">
    <source>
        <dbReference type="EMBL" id="ADZ84504.1"/>
    </source>
</evidence>
<organism evidence="1 2">
    <name type="scientific">Cellulosilyticum lentocellum (strain ATCC 49066 / DSM 5427 / NCIMB 11756 / RHM5)</name>
    <name type="common">Clostridium lentocellum</name>
    <dbReference type="NCBI Taxonomy" id="642492"/>
    <lineage>
        <taxon>Bacteria</taxon>
        <taxon>Bacillati</taxon>
        <taxon>Bacillota</taxon>
        <taxon>Clostridia</taxon>
        <taxon>Lachnospirales</taxon>
        <taxon>Cellulosilyticaceae</taxon>
        <taxon>Cellulosilyticum</taxon>
    </lineage>
</organism>
<sequence length="186" mass="21498">MKDVYEVCPQFENERYLLRFLSANDAQDLLKVYSDKKAVPLFNCDGCFGDFYFTSLEIMQNVIAAWQGEYQKKGFVRWSIIDKCKAEAIGTIELFHRNAEDYFTECGLLRLDLRSDYETASEIERILSLIVLPTFEMFTCDKVATKVIPEAGERKNALLKMNFVLSSEQLVGHDGTNYNNYFVLCK</sequence>
<reference evidence="1 2" key="1">
    <citation type="journal article" date="2011" name="J. Bacteriol.">
        <title>Complete genome sequence of the cellulose-degrading bacterium Cellulosilyticum lentocellum.</title>
        <authorList>
            <consortium name="US DOE Joint Genome Institute"/>
            <person name="Miller D.A."/>
            <person name="Suen G."/>
            <person name="Bruce D."/>
            <person name="Copeland A."/>
            <person name="Cheng J.F."/>
            <person name="Detter C."/>
            <person name="Goodwin L.A."/>
            <person name="Han C.S."/>
            <person name="Hauser L.J."/>
            <person name="Land M.L."/>
            <person name="Lapidus A."/>
            <person name="Lucas S."/>
            <person name="Meincke L."/>
            <person name="Pitluck S."/>
            <person name="Tapia R."/>
            <person name="Teshima H."/>
            <person name="Woyke T."/>
            <person name="Fox B.G."/>
            <person name="Angert E.R."/>
            <person name="Currie C.R."/>
        </authorList>
    </citation>
    <scope>NUCLEOTIDE SEQUENCE [LARGE SCALE GENOMIC DNA]</scope>
    <source>
        <strain evidence="2">ATCC 49066 / DSM 5427 / NCIMB 11756 / RHM5</strain>
    </source>
</reference>
<dbReference type="Gene3D" id="3.40.630.30">
    <property type="match status" value="1"/>
</dbReference>
<dbReference type="InterPro" id="IPR016181">
    <property type="entry name" value="Acyl_CoA_acyltransferase"/>
</dbReference>
<accession>F2JKW3</accession>
<keyword evidence="2" id="KW-1185">Reference proteome</keyword>
<dbReference type="HOGENOM" id="CLU_107547_1_0_9"/>
<dbReference type="EMBL" id="CP002582">
    <property type="protein sequence ID" value="ADZ84504.1"/>
    <property type="molecule type" value="Genomic_DNA"/>
</dbReference>
<dbReference type="SUPFAM" id="SSF55729">
    <property type="entry name" value="Acyl-CoA N-acyltransferases (Nat)"/>
    <property type="match status" value="1"/>
</dbReference>
<protein>
    <recommendedName>
        <fullName evidence="3">N-acetyltransferase domain-containing protein</fullName>
    </recommendedName>
</protein>
<evidence type="ECO:0000313" key="2">
    <source>
        <dbReference type="Proteomes" id="UP000008467"/>
    </source>
</evidence>
<dbReference type="KEGG" id="cle:Clole_2805"/>
<proteinExistence type="predicted"/>
<name>F2JKW3_CELLD</name>
<dbReference type="Proteomes" id="UP000008467">
    <property type="component" value="Chromosome"/>
</dbReference>
<dbReference type="STRING" id="642492.Clole_2805"/>
<gene>
    <name evidence="1" type="ordered locus">Clole_2805</name>
</gene>
<dbReference type="eggNOG" id="ENOG502ZC37">
    <property type="taxonomic scope" value="Bacteria"/>
</dbReference>
<dbReference type="AlphaFoldDB" id="F2JKW3"/>
<dbReference type="RefSeq" id="WP_013657785.1">
    <property type="nucleotide sequence ID" value="NC_015275.1"/>
</dbReference>
<evidence type="ECO:0008006" key="3">
    <source>
        <dbReference type="Google" id="ProtNLM"/>
    </source>
</evidence>